<organism evidence="5 6">
    <name type="scientific">Aerophobetes bacterium</name>
    <dbReference type="NCBI Taxonomy" id="2030807"/>
    <lineage>
        <taxon>Bacteria</taxon>
        <taxon>Candidatus Aerophobota</taxon>
    </lineage>
</organism>
<dbReference type="SUPFAM" id="SSF56731">
    <property type="entry name" value="DNA primase core"/>
    <property type="match status" value="1"/>
</dbReference>
<comment type="caution">
    <text evidence="5">The sequence shown here is derived from an EMBL/GenBank/DDBJ whole genome shotgun (WGS) entry which is preliminary data.</text>
</comment>
<dbReference type="Proteomes" id="UP000280417">
    <property type="component" value="Unassembled WGS sequence"/>
</dbReference>
<evidence type="ECO:0000259" key="4">
    <source>
        <dbReference type="SMART" id="SM00400"/>
    </source>
</evidence>
<keyword evidence="3" id="KW-0862">Zinc</keyword>
<dbReference type="InterPro" id="IPR027417">
    <property type="entry name" value="P-loop_NTPase"/>
</dbReference>
<dbReference type="Pfam" id="PF13155">
    <property type="entry name" value="Toprim_2"/>
    <property type="match status" value="1"/>
</dbReference>
<keyword evidence="1" id="KW-0479">Metal-binding</keyword>
<dbReference type="PANTHER" id="PTHR30313:SF2">
    <property type="entry name" value="DNA PRIMASE"/>
    <property type="match status" value="1"/>
</dbReference>
<dbReference type="InterPro" id="IPR050219">
    <property type="entry name" value="DnaG_primase"/>
</dbReference>
<proteinExistence type="predicted"/>
<keyword evidence="2" id="KW-0863">Zinc-finger</keyword>
<evidence type="ECO:0000313" key="6">
    <source>
        <dbReference type="Proteomes" id="UP000280417"/>
    </source>
</evidence>
<reference evidence="5 6" key="1">
    <citation type="submission" date="2018-06" db="EMBL/GenBank/DDBJ databases">
        <title>Extensive metabolic versatility and redundancy in microbially diverse, dynamic hydrothermal sediments.</title>
        <authorList>
            <person name="Dombrowski N."/>
            <person name="Teske A."/>
            <person name="Baker B.J."/>
        </authorList>
    </citation>
    <scope>NUCLEOTIDE SEQUENCE [LARGE SCALE GENOMIC DNA]</scope>
    <source>
        <strain evidence="5">B3_G15</strain>
    </source>
</reference>
<dbReference type="GO" id="GO:0008270">
    <property type="term" value="F:zinc ion binding"/>
    <property type="evidence" value="ECO:0007669"/>
    <property type="project" value="UniProtKB-KW"/>
</dbReference>
<dbReference type="AlphaFoldDB" id="A0A662DG08"/>
<dbReference type="SUPFAM" id="SSF52540">
    <property type="entry name" value="P-loop containing nucleoside triphosphate hydrolases"/>
    <property type="match status" value="1"/>
</dbReference>
<dbReference type="GO" id="GO:0006269">
    <property type="term" value="P:DNA replication, synthesis of primer"/>
    <property type="evidence" value="ECO:0007669"/>
    <property type="project" value="TreeGrafter"/>
</dbReference>
<evidence type="ECO:0000256" key="3">
    <source>
        <dbReference type="ARBA" id="ARBA00022833"/>
    </source>
</evidence>
<dbReference type="GO" id="GO:0003677">
    <property type="term" value="F:DNA binding"/>
    <property type="evidence" value="ECO:0007669"/>
    <property type="project" value="InterPro"/>
</dbReference>
<dbReference type="PANTHER" id="PTHR30313">
    <property type="entry name" value="DNA PRIMASE"/>
    <property type="match status" value="1"/>
</dbReference>
<name>A0A662DG08_UNCAE</name>
<dbReference type="GO" id="GO:0005737">
    <property type="term" value="C:cytoplasm"/>
    <property type="evidence" value="ECO:0007669"/>
    <property type="project" value="TreeGrafter"/>
</dbReference>
<evidence type="ECO:0000256" key="2">
    <source>
        <dbReference type="ARBA" id="ARBA00022771"/>
    </source>
</evidence>
<accession>A0A662DG08</accession>
<dbReference type="Gene3D" id="3.40.50.300">
    <property type="entry name" value="P-loop containing nucleotide triphosphate hydrolases"/>
    <property type="match status" value="1"/>
</dbReference>
<dbReference type="Gene3D" id="3.90.580.10">
    <property type="entry name" value="Zinc finger, CHC2-type domain"/>
    <property type="match status" value="1"/>
</dbReference>
<dbReference type="InterPro" id="IPR036977">
    <property type="entry name" value="DNA_primase_Znf_CHC2"/>
</dbReference>
<dbReference type="SMART" id="SM00400">
    <property type="entry name" value="ZnF_CHCC"/>
    <property type="match status" value="1"/>
</dbReference>
<dbReference type="InterPro" id="IPR034154">
    <property type="entry name" value="TOPRIM_DnaG/twinkle"/>
</dbReference>
<dbReference type="Gene3D" id="3.40.1360.10">
    <property type="match status" value="1"/>
</dbReference>
<evidence type="ECO:0000313" key="5">
    <source>
        <dbReference type="EMBL" id="RLE13417.1"/>
    </source>
</evidence>
<sequence length="627" mass="71701">MKKTFELWDKETKKVVEVEAKKVGKEWKAICPKHEDNKPSLSINEEQSVYHCFGCQWSGHLYDPDHKRKENNARKLKIESQIIPIPKSQIESYAKALSDEGIQFLKEIRGITSEVIHKYKMGWCKEKQRFTIPIPWQGRYVNVRLYHPDKNPKILPISPGRSIQLFPEDQLKNNEIWLCEGELDTLCAISHGLSAITVTGGAGSWKEEFTPLFKDKKVNIVYDCDEAGRKGAEKIAEILSKVAEVKVVDLELGEGEDLTNWLVDYGKTKEELEKLASKTPVFEKLTEAQKKIKELAKQIKVQSITASDLLKKEFPSGQFWVEKGLLPKEGYILLAGPTKEGKTTLSLQLSLHLITKTTFLNQFPIAEEARILYLFAENTLPGLQKILQKQVNGAHQFGWQISTKNLENLILQPGHHINFDYKKGLQLIDELIKEHGPDIVILDPISLFVSKDLNKLENVTRLVNSLLDIGSKRNCTWIIISHYRKPSEQKTEPIYQVIGSSGFGNYCESFLGLERYHERRSAHYKILHFLLRQEETPDPIVLHRNPETLLFETVREQEAIQAGAKPEDIAKILKEKLGGKSSYTILVSLASKELEVKKGRITELLNEAREQGLIDKEKGRYGKWYVL</sequence>
<dbReference type="SUPFAM" id="SSF57783">
    <property type="entry name" value="Zinc beta-ribbon"/>
    <property type="match status" value="1"/>
</dbReference>
<protein>
    <recommendedName>
        <fullName evidence="4">Zinc finger CHC2-type domain-containing protein</fullName>
    </recommendedName>
</protein>
<dbReference type="Pfam" id="PF01807">
    <property type="entry name" value="Zn_ribbon_DnaG"/>
    <property type="match status" value="1"/>
</dbReference>
<feature type="domain" description="Zinc finger CHC2-type" evidence="4">
    <location>
        <begin position="27"/>
        <end position="77"/>
    </location>
</feature>
<dbReference type="GO" id="GO:0003899">
    <property type="term" value="F:DNA-directed RNA polymerase activity"/>
    <property type="evidence" value="ECO:0007669"/>
    <property type="project" value="InterPro"/>
</dbReference>
<dbReference type="Pfam" id="PF13481">
    <property type="entry name" value="AAA_25"/>
    <property type="match status" value="1"/>
</dbReference>
<dbReference type="EMBL" id="QMQA01000097">
    <property type="protein sequence ID" value="RLE13417.1"/>
    <property type="molecule type" value="Genomic_DNA"/>
</dbReference>
<dbReference type="CDD" id="cd01029">
    <property type="entry name" value="TOPRIM_primases"/>
    <property type="match status" value="1"/>
</dbReference>
<dbReference type="InterPro" id="IPR002694">
    <property type="entry name" value="Znf_CHC2"/>
</dbReference>
<evidence type="ECO:0000256" key="1">
    <source>
        <dbReference type="ARBA" id="ARBA00022723"/>
    </source>
</evidence>
<gene>
    <name evidence="5" type="ORF">DRJ04_04355</name>
</gene>